<feature type="domain" description="HTH hxlR-type" evidence="4">
    <location>
        <begin position="10"/>
        <end position="106"/>
    </location>
</feature>
<evidence type="ECO:0000259" key="4">
    <source>
        <dbReference type="PROSITE" id="PS51118"/>
    </source>
</evidence>
<dbReference type="SUPFAM" id="SSF46785">
    <property type="entry name" value="Winged helix' DNA-binding domain"/>
    <property type="match status" value="1"/>
</dbReference>
<dbReference type="Proteomes" id="UP001501057">
    <property type="component" value="Unassembled WGS sequence"/>
</dbReference>
<keyword evidence="2" id="KW-0238">DNA-binding</keyword>
<dbReference type="PROSITE" id="PS51118">
    <property type="entry name" value="HTH_HXLR"/>
    <property type="match status" value="1"/>
</dbReference>
<evidence type="ECO:0000313" key="5">
    <source>
        <dbReference type="EMBL" id="GAA1743068.1"/>
    </source>
</evidence>
<comment type="caution">
    <text evidence="5">The sequence shown here is derived from an EMBL/GenBank/DDBJ whole genome shotgun (WGS) entry which is preliminary data.</text>
</comment>
<dbReference type="EMBL" id="BAAAME010000004">
    <property type="protein sequence ID" value="GAA1743068.1"/>
    <property type="molecule type" value="Genomic_DNA"/>
</dbReference>
<keyword evidence="3" id="KW-0804">Transcription</keyword>
<evidence type="ECO:0000256" key="1">
    <source>
        <dbReference type="ARBA" id="ARBA00023015"/>
    </source>
</evidence>
<keyword evidence="1" id="KW-0805">Transcription regulation</keyword>
<dbReference type="InterPro" id="IPR036390">
    <property type="entry name" value="WH_DNA-bd_sf"/>
</dbReference>
<evidence type="ECO:0000313" key="6">
    <source>
        <dbReference type="Proteomes" id="UP001501057"/>
    </source>
</evidence>
<dbReference type="PANTHER" id="PTHR33204:SF18">
    <property type="entry name" value="TRANSCRIPTIONAL REGULATORY PROTEIN"/>
    <property type="match status" value="1"/>
</dbReference>
<evidence type="ECO:0000256" key="3">
    <source>
        <dbReference type="ARBA" id="ARBA00023163"/>
    </source>
</evidence>
<name>A0ABN2JXV9_9ACTN</name>
<organism evidence="5 6">
    <name type="scientific">Aeromicrobium alkaliterrae</name>
    <dbReference type="NCBI Taxonomy" id="302168"/>
    <lineage>
        <taxon>Bacteria</taxon>
        <taxon>Bacillati</taxon>
        <taxon>Actinomycetota</taxon>
        <taxon>Actinomycetes</taxon>
        <taxon>Propionibacteriales</taxon>
        <taxon>Nocardioidaceae</taxon>
        <taxon>Aeromicrobium</taxon>
    </lineage>
</organism>
<gene>
    <name evidence="5" type="ORF">GCM10009710_23950</name>
</gene>
<reference evidence="5 6" key="1">
    <citation type="journal article" date="2019" name="Int. J. Syst. Evol. Microbiol.">
        <title>The Global Catalogue of Microorganisms (GCM) 10K type strain sequencing project: providing services to taxonomists for standard genome sequencing and annotation.</title>
        <authorList>
            <consortium name="The Broad Institute Genomics Platform"/>
            <consortium name="The Broad Institute Genome Sequencing Center for Infectious Disease"/>
            <person name="Wu L."/>
            <person name="Ma J."/>
        </authorList>
    </citation>
    <scope>NUCLEOTIDE SEQUENCE [LARGE SCALE GENOMIC DNA]</scope>
    <source>
        <strain evidence="5 6">JCM 13518</strain>
    </source>
</reference>
<dbReference type="InterPro" id="IPR002577">
    <property type="entry name" value="HTH_HxlR"/>
</dbReference>
<evidence type="ECO:0000256" key="2">
    <source>
        <dbReference type="ARBA" id="ARBA00023125"/>
    </source>
</evidence>
<dbReference type="PANTHER" id="PTHR33204">
    <property type="entry name" value="TRANSCRIPTIONAL REGULATOR, MARR FAMILY"/>
    <property type="match status" value="1"/>
</dbReference>
<dbReference type="Gene3D" id="1.10.10.10">
    <property type="entry name" value="Winged helix-like DNA-binding domain superfamily/Winged helix DNA-binding domain"/>
    <property type="match status" value="1"/>
</dbReference>
<proteinExistence type="predicted"/>
<dbReference type="RefSeq" id="WP_344201831.1">
    <property type="nucleotide sequence ID" value="NZ_BAAAME010000004.1"/>
</dbReference>
<protein>
    <submittedName>
        <fullName evidence="5">Winged helix-turn-helix transcriptional regulator</fullName>
    </submittedName>
</protein>
<dbReference type="InterPro" id="IPR036388">
    <property type="entry name" value="WH-like_DNA-bd_sf"/>
</dbReference>
<accession>A0ABN2JXV9</accession>
<sequence length="236" mass="25402">MASRSYGQYCGVVTALEQVGERWALLIVRDLLVGPRRYVDLKNGLPRIPTNILSKRLKELQDDGVVRRVPLAHRGLVYELTDRGRALEPLMLALGEWGFGAMGEPGPEDIVTLDSMTMAFRTSFRRDVAAELPATRYEVHVGPVALNLAVDGGELRVRPVEGGPLVRVADGELAEEADADLVIVCGPGIRELVAGTVTASEAIAAELVSVQAGDPALLDRFARTFHLDPGRTPSGA</sequence>
<dbReference type="Pfam" id="PF01638">
    <property type="entry name" value="HxlR"/>
    <property type="match status" value="1"/>
</dbReference>
<keyword evidence="6" id="KW-1185">Reference proteome</keyword>